<evidence type="ECO:0000313" key="2">
    <source>
        <dbReference type="EMBL" id="QDU86935.1"/>
    </source>
</evidence>
<keyword evidence="1" id="KW-0812">Transmembrane</keyword>
<name>A0A518D636_9BACT</name>
<dbReference type="KEGG" id="pnd:Pla175_02890"/>
<dbReference type="AlphaFoldDB" id="A0A518D636"/>
<keyword evidence="1" id="KW-1133">Transmembrane helix</keyword>
<feature type="transmembrane region" description="Helical" evidence="1">
    <location>
        <begin position="175"/>
        <end position="197"/>
    </location>
</feature>
<evidence type="ECO:0000313" key="3">
    <source>
        <dbReference type="Proteomes" id="UP000317429"/>
    </source>
</evidence>
<proteinExistence type="predicted"/>
<protein>
    <submittedName>
        <fullName evidence="2">Uncharacterized protein</fullName>
    </submittedName>
</protein>
<reference evidence="2 3" key="1">
    <citation type="submission" date="2019-02" db="EMBL/GenBank/DDBJ databases">
        <title>Deep-cultivation of Planctomycetes and their phenomic and genomic characterization uncovers novel biology.</title>
        <authorList>
            <person name="Wiegand S."/>
            <person name="Jogler M."/>
            <person name="Boedeker C."/>
            <person name="Pinto D."/>
            <person name="Vollmers J."/>
            <person name="Rivas-Marin E."/>
            <person name="Kohn T."/>
            <person name="Peeters S.H."/>
            <person name="Heuer A."/>
            <person name="Rast P."/>
            <person name="Oberbeckmann S."/>
            <person name="Bunk B."/>
            <person name="Jeske O."/>
            <person name="Meyerdierks A."/>
            <person name="Storesund J.E."/>
            <person name="Kallscheuer N."/>
            <person name="Luecker S."/>
            <person name="Lage O.M."/>
            <person name="Pohl T."/>
            <person name="Merkel B.J."/>
            <person name="Hornburger P."/>
            <person name="Mueller R.-W."/>
            <person name="Bruemmer F."/>
            <person name="Labrenz M."/>
            <person name="Spormann A.M."/>
            <person name="Op den Camp H."/>
            <person name="Overmann J."/>
            <person name="Amann R."/>
            <person name="Jetten M.S.M."/>
            <person name="Mascher T."/>
            <person name="Medema M.H."/>
            <person name="Devos D.P."/>
            <person name="Kaster A.-K."/>
            <person name="Ovreas L."/>
            <person name="Rohde M."/>
            <person name="Galperin M.Y."/>
            <person name="Jogler C."/>
        </authorList>
    </citation>
    <scope>NUCLEOTIDE SEQUENCE [LARGE SCALE GENOMIC DNA]</scope>
    <source>
        <strain evidence="2 3">Pla175</strain>
    </source>
</reference>
<feature type="transmembrane region" description="Helical" evidence="1">
    <location>
        <begin position="151"/>
        <end position="169"/>
    </location>
</feature>
<keyword evidence="3" id="KW-1185">Reference proteome</keyword>
<gene>
    <name evidence="2" type="ORF">Pla175_02890</name>
</gene>
<feature type="transmembrane region" description="Helical" evidence="1">
    <location>
        <begin position="74"/>
        <end position="93"/>
    </location>
</feature>
<sequence length="269" mass="29553">MLQRQLLKLRIYVRNRPLLPFLLAATVALAAVLALRRIEAIGMPNSYTLRLVDTALSTFIVLAGLWVGQWRRGWSLRLALAMGATIPAGALMIERFRSAGFDWGSSYVLSPHYLVFVVLIAVLALCVRATRMVHDNGFPKAPLRFSISDGLEAMLGVAICSVFLAAPNAAEVLRIPIASYIGRVGPPIITLAVFTWVRSAPGRCVLLTVIFLVWNQAFRIMYGAEFRPTFVALASLSFVVPAVWLAGLEVRRRGRRPPTKAAALGTRRA</sequence>
<organism evidence="2 3">
    <name type="scientific">Pirellulimonas nuda</name>
    <dbReference type="NCBI Taxonomy" id="2528009"/>
    <lineage>
        <taxon>Bacteria</taxon>
        <taxon>Pseudomonadati</taxon>
        <taxon>Planctomycetota</taxon>
        <taxon>Planctomycetia</taxon>
        <taxon>Pirellulales</taxon>
        <taxon>Lacipirellulaceae</taxon>
        <taxon>Pirellulimonas</taxon>
    </lineage>
</organism>
<dbReference type="EMBL" id="CP036291">
    <property type="protein sequence ID" value="QDU86935.1"/>
    <property type="molecule type" value="Genomic_DNA"/>
</dbReference>
<feature type="transmembrane region" description="Helical" evidence="1">
    <location>
        <begin position="204"/>
        <end position="224"/>
    </location>
</feature>
<evidence type="ECO:0000256" key="1">
    <source>
        <dbReference type="SAM" id="Phobius"/>
    </source>
</evidence>
<accession>A0A518D636</accession>
<feature type="transmembrane region" description="Helical" evidence="1">
    <location>
        <begin position="50"/>
        <end position="67"/>
    </location>
</feature>
<dbReference type="Proteomes" id="UP000317429">
    <property type="component" value="Chromosome"/>
</dbReference>
<keyword evidence="1" id="KW-0472">Membrane</keyword>
<feature type="transmembrane region" description="Helical" evidence="1">
    <location>
        <begin position="113"/>
        <end position="130"/>
    </location>
</feature>
<dbReference type="RefSeq" id="WP_145280617.1">
    <property type="nucleotide sequence ID" value="NZ_CP036291.1"/>
</dbReference>
<feature type="transmembrane region" description="Helical" evidence="1">
    <location>
        <begin position="230"/>
        <end position="250"/>
    </location>
</feature>